<evidence type="ECO:0000259" key="6">
    <source>
        <dbReference type="PROSITE" id="PS50103"/>
    </source>
</evidence>
<dbReference type="Gene3D" id="4.10.1000.10">
    <property type="entry name" value="Zinc finger, CCCH-type"/>
    <property type="match status" value="1"/>
</dbReference>
<reference evidence="8" key="1">
    <citation type="submission" date="2025-08" db="UniProtKB">
        <authorList>
            <consortium name="RefSeq"/>
        </authorList>
    </citation>
    <scope>IDENTIFICATION</scope>
</reference>
<dbReference type="InterPro" id="IPR052647">
    <property type="entry name" value="Zinc_finger_CCCH-type"/>
</dbReference>
<dbReference type="RefSeq" id="XP_018494888.1">
    <property type="nucleotide sequence ID" value="XM_018639372.1"/>
</dbReference>
<evidence type="ECO:0000256" key="5">
    <source>
        <dbReference type="SAM" id="MobiDB-lite"/>
    </source>
</evidence>
<dbReference type="KEGG" id="goe:100904037"/>
<evidence type="ECO:0000256" key="3">
    <source>
        <dbReference type="ARBA" id="ARBA00022833"/>
    </source>
</evidence>
<evidence type="ECO:0000256" key="4">
    <source>
        <dbReference type="PROSITE-ProRule" id="PRU00723"/>
    </source>
</evidence>
<proteinExistence type="predicted"/>
<feature type="zinc finger region" description="C3H1-type" evidence="4">
    <location>
        <begin position="105"/>
        <end position="132"/>
    </location>
</feature>
<feature type="region of interest" description="Disordered" evidence="5">
    <location>
        <begin position="184"/>
        <end position="317"/>
    </location>
</feature>
<dbReference type="InterPro" id="IPR032297">
    <property type="entry name" value="Torus"/>
</dbReference>
<evidence type="ECO:0000313" key="8">
    <source>
        <dbReference type="RefSeq" id="XP_018494888.1"/>
    </source>
</evidence>
<feature type="region of interest" description="Disordered" evidence="5">
    <location>
        <begin position="122"/>
        <end position="159"/>
    </location>
</feature>
<feature type="compositionally biased region" description="Basic and acidic residues" evidence="5">
    <location>
        <begin position="303"/>
        <end position="317"/>
    </location>
</feature>
<feature type="compositionally biased region" description="Polar residues" evidence="5">
    <location>
        <begin position="1"/>
        <end position="20"/>
    </location>
</feature>
<dbReference type="GO" id="GO:0003723">
    <property type="term" value="F:RNA binding"/>
    <property type="evidence" value="ECO:0007669"/>
    <property type="project" value="TreeGrafter"/>
</dbReference>
<feature type="compositionally biased region" description="Acidic residues" evidence="5">
    <location>
        <begin position="21"/>
        <end position="33"/>
    </location>
</feature>
<protein>
    <submittedName>
        <fullName evidence="8">Zinc finger CCCH domain-containing protein 18</fullName>
    </submittedName>
</protein>
<dbReference type="Proteomes" id="UP000694867">
    <property type="component" value="Unplaced"/>
</dbReference>
<sequence length="338" mass="37064">MSSPNNNNNGESDAGETNISLEDEGVLDFEVDASEIQKNDDTNAKSGMSSDKKDDVAEPSACDEEKNDDDGELEDGEDGEVTDSDDEETVKVAVQEEEPSTKSRDEKAPICRFFSRGQCTWGNQCRFVHPGGMGRGPSPFSHQGRPYGGAPAPYPPPGAPYSSVPMAPVENAWERGLRNAKQLLKEANRRREEDPAFEDRRLHQGLQESPPREVSLRPSPSPSPPLRSKLYGTFDKSRDGRPRQPSVGRAVAPPIKMNLLDKSKKLPTKRPFSASPSRSPSQSPKKVRVSPSPPPPRSVAPVEVKKKTEKKSDAAKREELMKQLKAVEDAIAKKKARA</sequence>
<accession>A0AAJ7L3X5</accession>
<keyword evidence="1 4" id="KW-0479">Metal-binding</keyword>
<dbReference type="PANTHER" id="PTHR46582">
    <property type="entry name" value="ZINC FINGER CCCH DOMAIN-CONTAINING PROTEIN 18"/>
    <property type="match status" value="1"/>
</dbReference>
<feature type="compositionally biased region" description="Basic and acidic residues" evidence="5">
    <location>
        <begin position="99"/>
        <end position="109"/>
    </location>
</feature>
<dbReference type="AlphaFoldDB" id="A0AAJ7L3X5"/>
<name>A0AAJ7L3X5_9ACAR</name>
<dbReference type="GO" id="GO:0071011">
    <property type="term" value="C:precatalytic spliceosome"/>
    <property type="evidence" value="ECO:0007669"/>
    <property type="project" value="TreeGrafter"/>
</dbReference>
<evidence type="ECO:0000256" key="2">
    <source>
        <dbReference type="ARBA" id="ARBA00022771"/>
    </source>
</evidence>
<feature type="compositionally biased region" description="Low complexity" evidence="5">
    <location>
        <begin position="271"/>
        <end position="284"/>
    </location>
</feature>
<keyword evidence="2 4" id="KW-0863">Zinc-finger</keyword>
<feature type="domain" description="C3H1-type" evidence="6">
    <location>
        <begin position="105"/>
        <end position="132"/>
    </location>
</feature>
<keyword evidence="7" id="KW-1185">Reference proteome</keyword>
<dbReference type="InterPro" id="IPR000571">
    <property type="entry name" value="Znf_CCCH"/>
</dbReference>
<organism evidence="7 8">
    <name type="scientific">Galendromus occidentalis</name>
    <name type="common">western predatory mite</name>
    <dbReference type="NCBI Taxonomy" id="34638"/>
    <lineage>
        <taxon>Eukaryota</taxon>
        <taxon>Metazoa</taxon>
        <taxon>Ecdysozoa</taxon>
        <taxon>Arthropoda</taxon>
        <taxon>Chelicerata</taxon>
        <taxon>Arachnida</taxon>
        <taxon>Acari</taxon>
        <taxon>Parasitiformes</taxon>
        <taxon>Mesostigmata</taxon>
        <taxon>Gamasina</taxon>
        <taxon>Phytoseioidea</taxon>
        <taxon>Phytoseiidae</taxon>
        <taxon>Typhlodrominae</taxon>
        <taxon>Galendromus</taxon>
    </lineage>
</organism>
<keyword evidence="3 4" id="KW-0862">Zinc</keyword>
<dbReference type="GeneID" id="100904037"/>
<evidence type="ECO:0000256" key="1">
    <source>
        <dbReference type="ARBA" id="ARBA00022723"/>
    </source>
</evidence>
<dbReference type="SMART" id="SM00356">
    <property type="entry name" value="ZnF_C3H1"/>
    <property type="match status" value="1"/>
</dbReference>
<gene>
    <name evidence="8" type="primary">LOC100904037</name>
</gene>
<evidence type="ECO:0000313" key="7">
    <source>
        <dbReference type="Proteomes" id="UP000694867"/>
    </source>
</evidence>
<dbReference type="PROSITE" id="PS50103">
    <property type="entry name" value="ZF_C3H1"/>
    <property type="match status" value="1"/>
</dbReference>
<dbReference type="InterPro" id="IPR036855">
    <property type="entry name" value="Znf_CCCH_sf"/>
</dbReference>
<feature type="compositionally biased region" description="Acidic residues" evidence="5">
    <location>
        <begin position="61"/>
        <end position="88"/>
    </location>
</feature>
<dbReference type="Pfam" id="PF16131">
    <property type="entry name" value="Torus"/>
    <property type="match status" value="1"/>
</dbReference>
<dbReference type="PANTHER" id="PTHR46582:SF1">
    <property type="entry name" value="ZINC FINGER CCCH DOMAIN-CONTAINING PROTEIN 18"/>
    <property type="match status" value="1"/>
</dbReference>
<dbReference type="SUPFAM" id="SSF90229">
    <property type="entry name" value="CCCH zinc finger"/>
    <property type="match status" value="1"/>
</dbReference>
<feature type="region of interest" description="Disordered" evidence="5">
    <location>
        <begin position="1"/>
        <end position="109"/>
    </location>
</feature>
<dbReference type="GO" id="GO:0008270">
    <property type="term" value="F:zinc ion binding"/>
    <property type="evidence" value="ECO:0007669"/>
    <property type="project" value="UniProtKB-KW"/>
</dbReference>
<feature type="compositionally biased region" description="Basic and acidic residues" evidence="5">
    <location>
        <begin position="184"/>
        <end position="202"/>
    </location>
</feature>